<feature type="transmembrane region" description="Helical" evidence="1">
    <location>
        <begin position="152"/>
        <end position="174"/>
    </location>
</feature>
<reference evidence="2 3" key="1">
    <citation type="submission" date="2015-11" db="EMBL/GenBank/DDBJ databases">
        <title>Expanding the genomic diversity of Burkholderia species for the development of highly accurate diagnostics.</title>
        <authorList>
            <person name="Sahl J."/>
            <person name="Keim P."/>
            <person name="Wagner D."/>
        </authorList>
    </citation>
    <scope>NUCLEOTIDE SEQUENCE [LARGE SCALE GENOMIC DNA]</scope>
    <source>
        <strain evidence="2 3">MSMB1585WGS</strain>
    </source>
</reference>
<dbReference type="EMBL" id="LPAD01000049">
    <property type="protein sequence ID" value="KVN86854.1"/>
    <property type="molecule type" value="Genomic_DNA"/>
</dbReference>
<feature type="transmembrane region" description="Helical" evidence="1">
    <location>
        <begin position="20"/>
        <end position="42"/>
    </location>
</feature>
<proteinExistence type="predicted"/>
<feature type="transmembrane region" description="Helical" evidence="1">
    <location>
        <begin position="84"/>
        <end position="104"/>
    </location>
</feature>
<protein>
    <submittedName>
        <fullName evidence="2">Uncharacterized protein</fullName>
    </submittedName>
</protein>
<feature type="transmembrane region" description="Helical" evidence="1">
    <location>
        <begin position="49"/>
        <end position="72"/>
    </location>
</feature>
<organism evidence="2 3">
    <name type="scientific">Burkholderia ubonensis</name>
    <dbReference type="NCBI Taxonomy" id="101571"/>
    <lineage>
        <taxon>Bacteria</taxon>
        <taxon>Pseudomonadati</taxon>
        <taxon>Pseudomonadota</taxon>
        <taxon>Betaproteobacteria</taxon>
        <taxon>Burkholderiales</taxon>
        <taxon>Burkholderiaceae</taxon>
        <taxon>Burkholderia</taxon>
        <taxon>Burkholderia cepacia complex</taxon>
    </lineage>
</organism>
<sequence length="226" mass="24623">MFLIGCAYVLGLPLFIGSTLPLKITVVVVLTTIIGQAVAWRIDGGRGRLWLYGIVSIVAMCSAYFFVVEISWVFYLSSTRMPSMIRFICIGAAAMCTVLWGILIGRQVSAVLEKPEFVAHVFKDAGSEVQYRLTGIQQLVVFADSRGSISRLGLGLVLLAAPAVFVFGRIWTPFPASGDLLLFATLLMCPCSMLLAGIVVKACLLMIRLPRRLERIHGKPVVLVGD</sequence>
<evidence type="ECO:0000313" key="2">
    <source>
        <dbReference type="EMBL" id="KVN86854.1"/>
    </source>
</evidence>
<dbReference type="AlphaFoldDB" id="A0ABD4E3L5"/>
<keyword evidence="1" id="KW-0812">Transmembrane</keyword>
<keyword evidence="1" id="KW-1133">Transmembrane helix</keyword>
<name>A0ABD4E3L5_9BURK</name>
<gene>
    <name evidence="2" type="ORF">WJ68_08765</name>
</gene>
<evidence type="ECO:0000313" key="3">
    <source>
        <dbReference type="Proteomes" id="UP000057910"/>
    </source>
</evidence>
<accession>A0ABD4E3L5</accession>
<comment type="caution">
    <text evidence="2">The sequence shown here is derived from an EMBL/GenBank/DDBJ whole genome shotgun (WGS) entry which is preliminary data.</text>
</comment>
<dbReference type="Proteomes" id="UP000057910">
    <property type="component" value="Unassembled WGS sequence"/>
</dbReference>
<feature type="transmembrane region" description="Helical" evidence="1">
    <location>
        <begin position="180"/>
        <end position="207"/>
    </location>
</feature>
<evidence type="ECO:0000256" key="1">
    <source>
        <dbReference type="SAM" id="Phobius"/>
    </source>
</evidence>
<dbReference type="RefSeq" id="WP_060039234.1">
    <property type="nucleotide sequence ID" value="NZ_LPAD01000049.1"/>
</dbReference>
<keyword evidence="1" id="KW-0472">Membrane</keyword>